<organism evidence="1 2">
    <name type="scientific">Steinernema carpocapsae</name>
    <name type="common">Entomopathogenic nematode</name>
    <dbReference type="NCBI Taxonomy" id="34508"/>
    <lineage>
        <taxon>Eukaryota</taxon>
        <taxon>Metazoa</taxon>
        <taxon>Ecdysozoa</taxon>
        <taxon>Nematoda</taxon>
        <taxon>Chromadorea</taxon>
        <taxon>Rhabditida</taxon>
        <taxon>Tylenchina</taxon>
        <taxon>Panagrolaimomorpha</taxon>
        <taxon>Strongyloidoidea</taxon>
        <taxon>Steinernematidae</taxon>
        <taxon>Steinernema</taxon>
    </lineage>
</organism>
<comment type="caution">
    <text evidence="1">The sequence shown here is derived from an EMBL/GenBank/DDBJ whole genome shotgun (WGS) entry which is preliminary data.</text>
</comment>
<keyword evidence="2" id="KW-1185">Reference proteome</keyword>
<sequence>MKASKSTAVTMLTISRVVEMPVSRATTHYGLDLDLALINLFTRRSENLATLTPSSASLLCLSSIIWTPVSARSRTKRLSGILQRFRWRLKKRSSEGCLSPSLSATRKPTLLSAMRSPFVRPLSRLLEWLLRQRQRWRSWDMR</sequence>
<reference evidence="1 2" key="2">
    <citation type="journal article" date="2019" name="G3 (Bethesda)">
        <title>Hybrid Assembly of the Genome of the Entomopathogenic Nematode Steinernema carpocapsae Identifies the X-Chromosome.</title>
        <authorList>
            <person name="Serra L."/>
            <person name="Macchietto M."/>
            <person name="Macias-Munoz A."/>
            <person name="McGill C.J."/>
            <person name="Rodriguez I.M."/>
            <person name="Rodriguez B."/>
            <person name="Murad R."/>
            <person name="Mortazavi A."/>
        </authorList>
    </citation>
    <scope>NUCLEOTIDE SEQUENCE [LARGE SCALE GENOMIC DNA]</scope>
    <source>
        <strain evidence="1 2">ALL</strain>
    </source>
</reference>
<dbReference type="AlphaFoldDB" id="A0A4U8UIP7"/>
<name>A0A4U8UIP7_STECR</name>
<proteinExistence type="predicted"/>
<protein>
    <submittedName>
        <fullName evidence="1">Uncharacterized protein</fullName>
    </submittedName>
</protein>
<dbReference type="EMBL" id="AZBU02000001">
    <property type="protein sequence ID" value="TMS32850.1"/>
    <property type="molecule type" value="Genomic_DNA"/>
</dbReference>
<gene>
    <name evidence="1" type="ORF">L596_000649</name>
</gene>
<reference evidence="1 2" key="1">
    <citation type="journal article" date="2015" name="Genome Biol.">
        <title>Comparative genomics of Steinernema reveals deeply conserved gene regulatory networks.</title>
        <authorList>
            <person name="Dillman A.R."/>
            <person name="Macchietto M."/>
            <person name="Porter C.F."/>
            <person name="Rogers A."/>
            <person name="Williams B."/>
            <person name="Antoshechkin I."/>
            <person name="Lee M.M."/>
            <person name="Goodwin Z."/>
            <person name="Lu X."/>
            <person name="Lewis E.E."/>
            <person name="Goodrich-Blair H."/>
            <person name="Stock S.P."/>
            <person name="Adams B.J."/>
            <person name="Sternberg P.W."/>
            <person name="Mortazavi A."/>
        </authorList>
    </citation>
    <scope>NUCLEOTIDE SEQUENCE [LARGE SCALE GENOMIC DNA]</scope>
    <source>
        <strain evidence="1 2">ALL</strain>
    </source>
</reference>
<evidence type="ECO:0000313" key="2">
    <source>
        <dbReference type="Proteomes" id="UP000298663"/>
    </source>
</evidence>
<dbReference type="Proteomes" id="UP000298663">
    <property type="component" value="Unassembled WGS sequence"/>
</dbReference>
<evidence type="ECO:0000313" key="1">
    <source>
        <dbReference type="EMBL" id="TMS32850.1"/>
    </source>
</evidence>
<accession>A0A4U8UIP7</accession>